<dbReference type="Gene3D" id="1.25.40.420">
    <property type="match status" value="1"/>
</dbReference>
<dbReference type="InterPro" id="IPR000210">
    <property type="entry name" value="BTB/POZ_dom"/>
</dbReference>
<keyword evidence="4" id="KW-1185">Reference proteome</keyword>
<feature type="domain" description="TLDc" evidence="2">
    <location>
        <begin position="313"/>
        <end position="497"/>
    </location>
</feature>
<dbReference type="InterPro" id="IPR006571">
    <property type="entry name" value="TLDc_dom"/>
</dbReference>
<dbReference type="Gene3D" id="3.30.710.10">
    <property type="entry name" value="Potassium Channel Kv1.1, Chain A"/>
    <property type="match status" value="1"/>
</dbReference>
<evidence type="ECO:0000259" key="1">
    <source>
        <dbReference type="PROSITE" id="PS50097"/>
    </source>
</evidence>
<dbReference type="Pfam" id="PF07707">
    <property type="entry name" value="BACK"/>
    <property type="match status" value="1"/>
</dbReference>
<dbReference type="PANTHER" id="PTHR45774">
    <property type="entry name" value="BTB/POZ DOMAIN-CONTAINING"/>
    <property type="match status" value="1"/>
</dbReference>
<dbReference type="Proteomes" id="UP000266861">
    <property type="component" value="Unassembled WGS sequence"/>
</dbReference>
<dbReference type="InterPro" id="IPR011705">
    <property type="entry name" value="BACK"/>
</dbReference>
<protein>
    <recommendedName>
        <fullName evidence="5">BTB domain-containing protein</fullName>
    </recommendedName>
</protein>
<dbReference type="Pfam" id="PF00651">
    <property type="entry name" value="BTB"/>
    <property type="match status" value="1"/>
</dbReference>
<accession>A0A397IT57</accession>
<evidence type="ECO:0000313" key="3">
    <source>
        <dbReference type="EMBL" id="RHZ79179.1"/>
    </source>
</evidence>
<evidence type="ECO:0008006" key="5">
    <source>
        <dbReference type="Google" id="ProtNLM"/>
    </source>
</evidence>
<organism evidence="3 4">
    <name type="scientific">Diversispora epigaea</name>
    <dbReference type="NCBI Taxonomy" id="1348612"/>
    <lineage>
        <taxon>Eukaryota</taxon>
        <taxon>Fungi</taxon>
        <taxon>Fungi incertae sedis</taxon>
        <taxon>Mucoromycota</taxon>
        <taxon>Glomeromycotina</taxon>
        <taxon>Glomeromycetes</taxon>
        <taxon>Diversisporales</taxon>
        <taxon>Diversisporaceae</taxon>
        <taxon>Diversispora</taxon>
    </lineage>
</organism>
<dbReference type="SMART" id="SM00225">
    <property type="entry name" value="BTB"/>
    <property type="match status" value="1"/>
</dbReference>
<comment type="caution">
    <text evidence="3">The sequence shown here is derived from an EMBL/GenBank/DDBJ whole genome shotgun (WGS) entry which is preliminary data.</text>
</comment>
<reference evidence="3 4" key="1">
    <citation type="submission" date="2018-08" db="EMBL/GenBank/DDBJ databases">
        <title>Genome and evolution of the arbuscular mycorrhizal fungus Diversispora epigaea (formerly Glomus versiforme) and its bacterial endosymbionts.</title>
        <authorList>
            <person name="Sun X."/>
            <person name="Fei Z."/>
            <person name="Harrison M."/>
        </authorList>
    </citation>
    <scope>NUCLEOTIDE SEQUENCE [LARGE SCALE GENOMIC DNA]</scope>
    <source>
        <strain evidence="3 4">IT104</strain>
    </source>
</reference>
<dbReference type="InterPro" id="IPR011333">
    <property type="entry name" value="SKP1/BTB/POZ_sf"/>
</dbReference>
<proteinExistence type="predicted"/>
<sequence length="583" mass="67968">MAFKFLDKLSQDFSELLNDKKEYNVIIEVGKEENKKPFTAHSVVLRYRSPYFDKELENVIANKNHIKTIIKQSTSAQIFEIILKYIYSGNVNIENTDTKTIYELMFNANELELKELSRKLESYLIEFKAPWLRTHFSLVYHSIFKSNEFKDLQKFYNNIIVKYPNLIFESEDFTSLQETALISILKRDELNVEEIKIWDYVIKWGIAQNPTLPADPKEWSKENFKALKITLHQCLPLIRYFHIPGEVILEKVKPYKKILEKQLWDDIILHSISPNKAVISLILPARIISNSEFPSRTISTPELSSRVNETFLTLINEKHTAELSSWIDRKSTIYSLADIPYEFQLILRGSRDNFHPKTFWNMCHGHAGTIVVAKVAGTDEIVGGYNPLAWDNSRTGYMATSNSFIFSLKNGNIKNSILSRVIRSREALYYRNEQNIYGPIFGRGEFMMKSDVSDYTQDKQCGCGSWASSFILRSYEKPIRTNYELFSIVDYELFSIVDYEVFKHHNICLKFKMTPLKIKSESLLIVIKSKQCIVDSFSMLFSLEASDQALFIQKIRPAETMTEFFEIASWLAIFREEYCPYTS</sequence>
<dbReference type="PANTHER" id="PTHR45774:SF3">
    <property type="entry name" value="BTB (POZ) DOMAIN-CONTAINING 2B-RELATED"/>
    <property type="match status" value="1"/>
</dbReference>
<dbReference type="Pfam" id="PF07534">
    <property type="entry name" value="TLD"/>
    <property type="match status" value="1"/>
</dbReference>
<evidence type="ECO:0000259" key="2">
    <source>
        <dbReference type="PROSITE" id="PS51886"/>
    </source>
</evidence>
<evidence type="ECO:0000313" key="4">
    <source>
        <dbReference type="Proteomes" id="UP000266861"/>
    </source>
</evidence>
<dbReference type="AlphaFoldDB" id="A0A397IT57"/>
<feature type="domain" description="BTB" evidence="1">
    <location>
        <begin position="23"/>
        <end position="95"/>
    </location>
</feature>
<dbReference type="OrthoDB" id="194443at2759"/>
<name>A0A397IT57_9GLOM</name>
<dbReference type="EMBL" id="PQFF01000142">
    <property type="protein sequence ID" value="RHZ79179.1"/>
    <property type="molecule type" value="Genomic_DNA"/>
</dbReference>
<dbReference type="PROSITE" id="PS50097">
    <property type="entry name" value="BTB"/>
    <property type="match status" value="1"/>
</dbReference>
<dbReference type="SUPFAM" id="SSF54695">
    <property type="entry name" value="POZ domain"/>
    <property type="match status" value="1"/>
</dbReference>
<dbReference type="PROSITE" id="PS51886">
    <property type="entry name" value="TLDC"/>
    <property type="match status" value="1"/>
</dbReference>
<gene>
    <name evidence="3" type="ORF">Glove_151g40</name>
</gene>